<proteinExistence type="predicted"/>
<sequence length="360" mass="39211">MQSRNPETRIRRRLTRRRSAARELLASLLSLAVVAGVAVAGAPRSFAAFNADGFDFWVDSSMGPIKSRVFRAADGNTDRVVYALDGMRAREDLNGWEIETEAARELTRWNINVVMPVGGQSSFYADWNASSSFLGIQAGSGSTSGSSSGSSSGSGGLQIFSAGPGKSYPYRWETFLTHELRFALRDRLGFNPNRNGVFGLSMGGSAALTLAAYHPDQFSFAGSFSGYLNISAPGMREAIRVAMIDAGGYNVDSMAAPWDPKWLRMDPFVFAPRLIENNTRVWVSAASARPTATDKPSFNTLNGMALEALALVNTRAFQVRMTTLRATNIAYDFPAFGIHAWNTWQDQIFRILPDLSASIG</sequence>
<dbReference type="SUPFAM" id="SSF53474">
    <property type="entry name" value="alpha/beta-Hydrolases"/>
    <property type="match status" value="1"/>
</dbReference>
<protein>
    <submittedName>
        <fullName evidence="1">Alpha/beta hydrolase family protein</fullName>
    </submittedName>
</protein>
<gene>
    <name evidence="1" type="ORF">ABZ507_07400</name>
</gene>
<evidence type="ECO:0000313" key="1">
    <source>
        <dbReference type="EMBL" id="MEU2121650.1"/>
    </source>
</evidence>
<comment type="caution">
    <text evidence="1">The sequence shown here is derived from an EMBL/GenBank/DDBJ whole genome shotgun (WGS) entry which is preliminary data.</text>
</comment>
<dbReference type="Pfam" id="PF00756">
    <property type="entry name" value="Esterase"/>
    <property type="match status" value="1"/>
</dbReference>
<keyword evidence="2" id="KW-1185">Reference proteome</keyword>
<dbReference type="GO" id="GO:0016787">
    <property type="term" value="F:hydrolase activity"/>
    <property type="evidence" value="ECO:0007669"/>
    <property type="project" value="UniProtKB-KW"/>
</dbReference>
<name>A0ABV2X6X8_9NOCA</name>
<reference evidence="1 2" key="1">
    <citation type="submission" date="2024-06" db="EMBL/GenBank/DDBJ databases">
        <title>The Natural Products Discovery Center: Release of the First 8490 Sequenced Strains for Exploring Actinobacteria Biosynthetic Diversity.</title>
        <authorList>
            <person name="Kalkreuter E."/>
            <person name="Kautsar S.A."/>
            <person name="Yang D."/>
            <person name="Bader C.D."/>
            <person name="Teijaro C.N."/>
            <person name="Fluegel L."/>
            <person name="Davis C.M."/>
            <person name="Simpson J.R."/>
            <person name="Lauterbach L."/>
            <person name="Steele A.D."/>
            <person name="Gui C."/>
            <person name="Meng S."/>
            <person name="Li G."/>
            <person name="Viehrig K."/>
            <person name="Ye F."/>
            <person name="Su P."/>
            <person name="Kiefer A.F."/>
            <person name="Nichols A."/>
            <person name="Cepeda A.J."/>
            <person name="Yan W."/>
            <person name="Fan B."/>
            <person name="Jiang Y."/>
            <person name="Adhikari A."/>
            <person name="Zheng C.-J."/>
            <person name="Schuster L."/>
            <person name="Cowan T.M."/>
            <person name="Smanski M.J."/>
            <person name="Chevrette M.G."/>
            <person name="De Carvalho L.P.S."/>
            <person name="Shen B."/>
        </authorList>
    </citation>
    <scope>NUCLEOTIDE SEQUENCE [LARGE SCALE GENOMIC DNA]</scope>
    <source>
        <strain evidence="1 2">NPDC019434</strain>
    </source>
</reference>
<keyword evidence="1" id="KW-0378">Hydrolase</keyword>
<dbReference type="Proteomes" id="UP001550535">
    <property type="component" value="Unassembled WGS sequence"/>
</dbReference>
<dbReference type="PANTHER" id="PTHR48098:SF1">
    <property type="entry name" value="DIACYLGLYCEROL ACYLTRANSFERASE_MYCOLYLTRANSFERASE AG85A"/>
    <property type="match status" value="1"/>
</dbReference>
<dbReference type="Gene3D" id="3.40.50.1820">
    <property type="entry name" value="alpha/beta hydrolase"/>
    <property type="match status" value="1"/>
</dbReference>
<dbReference type="InterPro" id="IPR000801">
    <property type="entry name" value="Esterase-like"/>
</dbReference>
<evidence type="ECO:0000313" key="2">
    <source>
        <dbReference type="Proteomes" id="UP001550535"/>
    </source>
</evidence>
<organism evidence="1 2">
    <name type="scientific">Nocardia niwae</name>
    <dbReference type="NCBI Taxonomy" id="626084"/>
    <lineage>
        <taxon>Bacteria</taxon>
        <taxon>Bacillati</taxon>
        <taxon>Actinomycetota</taxon>
        <taxon>Actinomycetes</taxon>
        <taxon>Mycobacteriales</taxon>
        <taxon>Nocardiaceae</taxon>
        <taxon>Nocardia</taxon>
    </lineage>
</organism>
<dbReference type="PANTHER" id="PTHR48098">
    <property type="entry name" value="ENTEROCHELIN ESTERASE-RELATED"/>
    <property type="match status" value="1"/>
</dbReference>
<accession>A0ABV2X6X8</accession>
<dbReference type="InterPro" id="IPR050583">
    <property type="entry name" value="Mycobacterial_A85_antigen"/>
</dbReference>
<dbReference type="EMBL" id="JBEYBR010000013">
    <property type="protein sequence ID" value="MEU2121650.1"/>
    <property type="molecule type" value="Genomic_DNA"/>
</dbReference>
<dbReference type="InterPro" id="IPR029058">
    <property type="entry name" value="AB_hydrolase_fold"/>
</dbReference>
<dbReference type="RefSeq" id="WP_357808601.1">
    <property type="nucleotide sequence ID" value="NZ_JBEYBM010000022.1"/>
</dbReference>